<dbReference type="Pfam" id="PF00480">
    <property type="entry name" value="ROK"/>
    <property type="match status" value="1"/>
</dbReference>
<proteinExistence type="inferred from homology"/>
<dbReference type="RefSeq" id="WP_181662659.1">
    <property type="nucleotide sequence ID" value="NZ_JACEHE010000053.1"/>
</dbReference>
<dbReference type="InterPro" id="IPR036390">
    <property type="entry name" value="WH_DNA-bd_sf"/>
</dbReference>
<sequence length="424" mass="45378">MVARRTARDLRNENRFEVLHALFELGPSTRQELARHTGLSSATVATLVTEFLSEGVLHIATVERNTGGRPQERLTIDPDRGRIVGVDVAETYVDATVYDLALGALGHGEVALDEHENGQAYVVDGIVRAIESAVEASGTEHERIIGVGVSMPGHVHPDAGVSVFAPNWDWHDVHIEEMLEKSLQISVYVDNPLKAVILSEMWFGVGRVVDSMAVVNLGTGVGAGIAIDGSLIRGATNNAGEWGHTLLKLDGRQCRCGRRGCVEAYLGVHGLEMTLAEIHPEHPALRQPRQRDFVEAVADGLTAGDPALMDLARRTSHYLAAALGDLVNLLNVPTVTLTGWTSNALSEWLVPAVRDELPDHVMPGSLPDLAVEASQVPGNAVALGMAAFTLEQFLIRLGLASPARTRPQADPDRASISQGTGTSS</sequence>
<dbReference type="InterPro" id="IPR036388">
    <property type="entry name" value="WH-like_DNA-bd_sf"/>
</dbReference>
<feature type="region of interest" description="Disordered" evidence="2">
    <location>
        <begin position="404"/>
        <end position="424"/>
    </location>
</feature>
<comment type="caution">
    <text evidence="3">The sequence shown here is derived from an EMBL/GenBank/DDBJ whole genome shotgun (WGS) entry which is preliminary data.</text>
</comment>
<protein>
    <submittedName>
        <fullName evidence="3">ROK family transcriptional regulator</fullName>
    </submittedName>
</protein>
<evidence type="ECO:0000256" key="2">
    <source>
        <dbReference type="SAM" id="MobiDB-lite"/>
    </source>
</evidence>
<dbReference type="Proteomes" id="UP000545761">
    <property type="component" value="Unassembled WGS sequence"/>
</dbReference>
<dbReference type="InterPro" id="IPR000600">
    <property type="entry name" value="ROK"/>
</dbReference>
<dbReference type="EMBL" id="JACEHE010000053">
    <property type="protein sequence ID" value="MBA2951750.1"/>
    <property type="molecule type" value="Genomic_DNA"/>
</dbReference>
<dbReference type="PROSITE" id="PS01125">
    <property type="entry name" value="ROK"/>
    <property type="match status" value="1"/>
</dbReference>
<evidence type="ECO:0000256" key="1">
    <source>
        <dbReference type="ARBA" id="ARBA00006479"/>
    </source>
</evidence>
<dbReference type="Pfam" id="PF13412">
    <property type="entry name" value="HTH_24"/>
    <property type="match status" value="1"/>
</dbReference>
<organism evidence="3 4">
    <name type="scientific">Streptomyces himalayensis subsp. himalayensis</name>
    <dbReference type="NCBI Taxonomy" id="2756131"/>
    <lineage>
        <taxon>Bacteria</taxon>
        <taxon>Bacillati</taxon>
        <taxon>Actinomycetota</taxon>
        <taxon>Actinomycetes</taxon>
        <taxon>Kitasatosporales</taxon>
        <taxon>Streptomycetaceae</taxon>
        <taxon>Streptomyces</taxon>
        <taxon>Streptomyces himalayensis</taxon>
    </lineage>
</organism>
<dbReference type="InterPro" id="IPR049874">
    <property type="entry name" value="ROK_cs"/>
</dbReference>
<evidence type="ECO:0000313" key="4">
    <source>
        <dbReference type="Proteomes" id="UP000545761"/>
    </source>
</evidence>
<dbReference type="Gene3D" id="3.30.420.40">
    <property type="match status" value="2"/>
</dbReference>
<dbReference type="InterPro" id="IPR043129">
    <property type="entry name" value="ATPase_NBD"/>
</dbReference>
<accession>A0A7W0DVM3</accession>
<name>A0A7W0DVM3_9ACTN</name>
<evidence type="ECO:0000313" key="3">
    <source>
        <dbReference type="EMBL" id="MBA2951750.1"/>
    </source>
</evidence>
<dbReference type="SUPFAM" id="SSF46785">
    <property type="entry name" value="Winged helix' DNA-binding domain"/>
    <property type="match status" value="1"/>
</dbReference>
<gene>
    <name evidence="3" type="ORF">H1D24_39835</name>
</gene>
<dbReference type="Gene3D" id="1.10.10.10">
    <property type="entry name" value="Winged helix-like DNA-binding domain superfamily/Winged helix DNA-binding domain"/>
    <property type="match status" value="1"/>
</dbReference>
<feature type="compositionally biased region" description="Polar residues" evidence="2">
    <location>
        <begin position="415"/>
        <end position="424"/>
    </location>
</feature>
<reference evidence="3 4" key="1">
    <citation type="submission" date="2020-07" db="EMBL/GenBank/DDBJ databases">
        <title>Streptomyces isolated from Indian soil.</title>
        <authorList>
            <person name="Mandal S."/>
            <person name="Maiti P.K."/>
        </authorList>
    </citation>
    <scope>NUCLEOTIDE SEQUENCE [LARGE SCALE GENOMIC DNA]</scope>
    <source>
        <strain evidence="3 4">PSKA28</strain>
    </source>
</reference>
<dbReference type="PANTHER" id="PTHR18964:SF149">
    <property type="entry name" value="BIFUNCTIONAL UDP-N-ACETYLGLUCOSAMINE 2-EPIMERASE_N-ACETYLMANNOSAMINE KINASE"/>
    <property type="match status" value="1"/>
</dbReference>
<dbReference type="AlphaFoldDB" id="A0A7W0DVM3"/>
<dbReference type="SUPFAM" id="SSF53067">
    <property type="entry name" value="Actin-like ATPase domain"/>
    <property type="match status" value="1"/>
</dbReference>
<dbReference type="PANTHER" id="PTHR18964">
    <property type="entry name" value="ROK (REPRESSOR, ORF, KINASE) FAMILY"/>
    <property type="match status" value="1"/>
</dbReference>
<comment type="similarity">
    <text evidence="1">Belongs to the ROK (NagC/XylR) family.</text>
</comment>